<dbReference type="PANTHER" id="PTHR31912">
    <property type="entry name" value="IP13529P"/>
    <property type="match status" value="1"/>
</dbReference>
<evidence type="ECO:0000313" key="2">
    <source>
        <dbReference type="Proteomes" id="UP001219518"/>
    </source>
</evidence>
<sequence>MLTEDEDIDLVKSAGKMILNIRQTGAITGSAVERFQDECFKMVKDVAKVMKQKVKKFLVEENINTPQSRNLLRELCVDDPFQLLRTMKQQLKYFAEELGLVPPETKFLAYRTNYKLNPTTLQYEPTRVPMSYQYIPVIKTLTLIMSNEKMRNLIEAKTPSADGIIRSYLDGTRAQTHPLVSRHPKILRLQLYWDDIEVVNPLGSKTTIHKIAAFYFSIQNLPPVESSQLSSIFLLALAFSEDIKYAGGFEKILAPFFAELRRLESETGIMIDIGIGRPFCFRATLTVLCADTLAAHDIMGLLAPGARHFCRFCMVSRATFRANLNAVSVRKTRAMLDEHVRLVEESLNLSTEFGVRKNCVLHLSRGFDATQDVIFDIFHDLLEGCCHWVVSLALHSFINVGKYFTLRDFRGRVEAFNYGVIDIKNKPSVNFTNDSLKGHKLKQTGCQMWCLIRIFGFLVPEVPEDDDNLKLVNLLQSILLIVFAEAVRPEDIVRLEQLIQEHHSLFQRLHVTPGFDVFADDSDDEEGDDPDDPPHPQEALDRQLRRNLKINPGNKLHHMTHYPELLRSHGSLIRYWCARYEGRHQIFCKYGSVCCNFINIVKSMAQMYQISTLSGILKTTKREDMELQGSENITVEFARHRHHLIECGLRPEDKVCDVEAVCIGGETYRPGLFVIVDTTTPTFAIIQYVYVKDKHAYLILMPWRTVDFERRYCAYQVVHIPDTEPIILRHSELGRHGVIPPWNPCNQRSTYIAPRTILF</sequence>
<protein>
    <submittedName>
        <fullName evidence="1">Sec-independent protein translocase protein TatC</fullName>
    </submittedName>
</protein>
<keyword evidence="2" id="KW-1185">Reference proteome</keyword>
<comment type="caution">
    <text evidence="1">The sequence shown here is derived from an EMBL/GenBank/DDBJ whole genome shotgun (WGS) entry which is preliminary data.</text>
</comment>
<dbReference type="AlphaFoldDB" id="A0AAE1HG66"/>
<gene>
    <name evidence="1" type="ORF">KUF71_010008</name>
</gene>
<accession>A0AAE1HG66</accession>
<dbReference type="EMBL" id="JAHWGI010001022">
    <property type="protein sequence ID" value="KAK3920771.1"/>
    <property type="molecule type" value="Genomic_DNA"/>
</dbReference>
<dbReference type="Proteomes" id="UP001219518">
    <property type="component" value="Unassembled WGS sequence"/>
</dbReference>
<name>A0AAE1HG66_9NEOP</name>
<proteinExistence type="predicted"/>
<reference evidence="1" key="2">
    <citation type="journal article" date="2023" name="BMC Genomics">
        <title>Pest status, molecular evolution, and epigenetic factors derived from the genome assembly of Frankliniella fusca, a thysanopteran phytovirus vector.</title>
        <authorList>
            <person name="Catto M.A."/>
            <person name="Labadie P.E."/>
            <person name="Jacobson A.L."/>
            <person name="Kennedy G.G."/>
            <person name="Srinivasan R."/>
            <person name="Hunt B.G."/>
        </authorList>
    </citation>
    <scope>NUCLEOTIDE SEQUENCE</scope>
    <source>
        <strain evidence="1">PL_HMW_Pooled</strain>
    </source>
</reference>
<reference evidence="1" key="1">
    <citation type="submission" date="2021-07" db="EMBL/GenBank/DDBJ databases">
        <authorList>
            <person name="Catto M.A."/>
            <person name="Jacobson A."/>
            <person name="Kennedy G."/>
            <person name="Labadie P."/>
            <person name="Hunt B.G."/>
            <person name="Srinivasan R."/>
        </authorList>
    </citation>
    <scope>NUCLEOTIDE SEQUENCE</scope>
    <source>
        <strain evidence="1">PL_HMW_Pooled</strain>
        <tissue evidence="1">Head</tissue>
    </source>
</reference>
<evidence type="ECO:0000313" key="1">
    <source>
        <dbReference type="EMBL" id="KAK3920771.1"/>
    </source>
</evidence>
<organism evidence="1 2">
    <name type="scientific">Frankliniella fusca</name>
    <dbReference type="NCBI Taxonomy" id="407009"/>
    <lineage>
        <taxon>Eukaryota</taxon>
        <taxon>Metazoa</taxon>
        <taxon>Ecdysozoa</taxon>
        <taxon>Arthropoda</taxon>
        <taxon>Hexapoda</taxon>
        <taxon>Insecta</taxon>
        <taxon>Pterygota</taxon>
        <taxon>Neoptera</taxon>
        <taxon>Paraneoptera</taxon>
        <taxon>Thysanoptera</taxon>
        <taxon>Terebrantia</taxon>
        <taxon>Thripoidea</taxon>
        <taxon>Thripidae</taxon>
        <taxon>Frankliniella</taxon>
    </lineage>
</organism>
<dbReference type="PANTHER" id="PTHR31912:SF34">
    <property type="entry name" value="NOTOCHORD-RELATED PROTEIN"/>
    <property type="match status" value="1"/>
</dbReference>